<feature type="compositionally biased region" description="Low complexity" evidence="4">
    <location>
        <begin position="1349"/>
        <end position="1370"/>
    </location>
</feature>
<name>A0A058ZDI9_FONAL</name>
<accession>A0A058ZDI9</accession>
<feature type="region of interest" description="Disordered" evidence="4">
    <location>
        <begin position="1189"/>
        <end position="1245"/>
    </location>
</feature>
<dbReference type="InterPro" id="IPR011009">
    <property type="entry name" value="Kinase-like_dom_sf"/>
</dbReference>
<feature type="compositionally biased region" description="Low complexity" evidence="4">
    <location>
        <begin position="429"/>
        <end position="461"/>
    </location>
</feature>
<feature type="compositionally biased region" description="Polar residues" evidence="4">
    <location>
        <begin position="358"/>
        <end position="368"/>
    </location>
</feature>
<dbReference type="SMART" id="SM00220">
    <property type="entry name" value="S_TKc"/>
    <property type="match status" value="1"/>
</dbReference>
<feature type="binding site" evidence="3">
    <location>
        <position position="872"/>
    </location>
    <ligand>
        <name>ATP</name>
        <dbReference type="ChEBI" id="CHEBI:30616"/>
    </ligand>
</feature>
<feature type="compositionally biased region" description="Low complexity" evidence="4">
    <location>
        <begin position="62"/>
        <end position="73"/>
    </location>
</feature>
<dbReference type="InterPro" id="IPR045269">
    <property type="entry name" value="Atg1-like"/>
</dbReference>
<dbReference type="PROSITE" id="PS00108">
    <property type="entry name" value="PROTEIN_KINASE_ST"/>
    <property type="match status" value="1"/>
</dbReference>
<proteinExistence type="predicted"/>
<protein>
    <submittedName>
        <fullName evidence="6">CAMK/CAMKL/LKB protein kinase</fullName>
    </submittedName>
</protein>
<dbReference type="Gene3D" id="3.30.200.20">
    <property type="entry name" value="Phosphorylase Kinase, domain 1"/>
    <property type="match status" value="1"/>
</dbReference>
<feature type="compositionally biased region" description="Low complexity" evidence="4">
    <location>
        <begin position="149"/>
        <end position="172"/>
    </location>
</feature>
<evidence type="ECO:0000256" key="2">
    <source>
        <dbReference type="ARBA" id="ARBA00022840"/>
    </source>
</evidence>
<dbReference type="GO" id="GO:0010506">
    <property type="term" value="P:regulation of autophagy"/>
    <property type="evidence" value="ECO:0007669"/>
    <property type="project" value="InterPro"/>
</dbReference>
<evidence type="ECO:0000256" key="4">
    <source>
        <dbReference type="SAM" id="MobiDB-lite"/>
    </source>
</evidence>
<feature type="compositionally biased region" description="Gly residues" evidence="4">
    <location>
        <begin position="722"/>
        <end position="731"/>
    </location>
</feature>
<feature type="compositionally biased region" description="Low complexity" evidence="4">
    <location>
        <begin position="381"/>
        <end position="403"/>
    </location>
</feature>
<evidence type="ECO:0000259" key="5">
    <source>
        <dbReference type="PROSITE" id="PS50011"/>
    </source>
</evidence>
<feature type="region of interest" description="Disordered" evidence="4">
    <location>
        <begin position="1327"/>
        <end position="1425"/>
    </location>
</feature>
<feature type="compositionally biased region" description="Pro residues" evidence="4">
    <location>
        <begin position="1"/>
        <end position="23"/>
    </location>
</feature>
<feature type="compositionally biased region" description="Low complexity" evidence="4">
    <location>
        <begin position="1291"/>
        <end position="1310"/>
    </location>
</feature>
<feature type="compositionally biased region" description="Basic residues" evidence="4">
    <location>
        <begin position="326"/>
        <end position="336"/>
    </location>
</feature>
<keyword evidence="7" id="KW-1185">Reference proteome</keyword>
<dbReference type="GO" id="GO:0005524">
    <property type="term" value="F:ATP binding"/>
    <property type="evidence" value="ECO:0007669"/>
    <property type="project" value="UniProtKB-UniRule"/>
</dbReference>
<dbReference type="Pfam" id="PF00069">
    <property type="entry name" value="Pkinase"/>
    <property type="match status" value="1"/>
</dbReference>
<dbReference type="GeneID" id="20526116"/>
<sequence length="1445" mass="142735">MHLSPPPADDTPPAPDRPEPTPSAPAGTTSPPVRKATFDLFQDEADDLPEHPGSAAAVEVRPASALPAALHHPPVNPSPRVSSFLTVSDEDDYEDHYYDGHGHYGGPEDDDEEDLPPEEADLPDAGPPHPVSRYGGGPLAPGSRRGSLSRAAGGIASAHGSGSSSPFAHGGHYLPRHGDPTGAGLADYSDDPSLPDYDQLSFAAAAAATASAAGTPGALSYLPFRRESSASFVSTGGSAAPPGAYPHCPSSSSTSSLASGPGPGGPPGAGTPVPGIGPSTGPGAPSPAASVSSHYSLSEYAPPAALGGLGYLPPAGESPSGEGFHPHHHPHAHHHLGPAGAGAGTFGPVHHRPGGFRSISNSPCSSTAPSPVGRGGGTPGPGRVPAGIVPFSATVSASSSPVPAHGPLSSFSGGDLPGMAGMGPGPGVAGVTPTATPAAVASSSHSSLVAGPRAGGAERAPGAGGTGGPGGPQHKTSSSAVGARYAESPVGGLMTMMGATVGRSSSSAGGVGSRSAAQAAAHAAAVHAGASGPHATAAMANAMAAGAALAATIHDDGGGGGGGGRSTSGGGALPPGRAADDLPHPHPHPHSRPYPYAYSRPERPLSAHVQGSALSLAHMHLSGALGSAGAGGSSRSSSLSSDFPIDGPGLYSVGDDGQLIPILPAALDAGLPSGAGAAITQASSNSLIEAGLGPGGPEDDPSARHAGSGPGHGALAEAGTSPGAGPGGQSGAGRAPGPLIGATLLPAGASPPSSPVLSSYIAVASTKVSIPIQSCSSIAGPESHSSMWSSASSSSLPSAAAAAAAAAGAGGVYVPGGPYFADAFGYPARGPGSLAKPKMIDSFILGEVIGEGASGKVREGICSYTLRRVAVKIIKQARLRRMPQGEAQLHRELALLRRVTHPNIISLYSVSYNPHKEKTYFIFEYCHTNLQSLLQRAPEGRIPVSQASRYFHQLMDGLAYLHGRGIIHRDIKPGNLLLSFWDCLKISDFGIAQLVDLYSPEDTCTSNVGSPAFQSPELASGQEFFSGSKDPEIPVSAASIISPTGSGEPFHSNLLSFLQNLYSHEEPIGALRGPAAGPFQSYFAGPVPCAPRWEAATAGGPAGASHSLVYPGITPDDGPGGIFPEYLSLGISFPALCPGAVLPRSLCHDVPCLGNGGCSSAGMPGCGPAGGSAGSLLYRYPSSSTPEHFYSPFPSAGHSPAPGGSLHAVGPGGDPASDKPRSQSLGAHGGSAGWLSHSTSGGGSGSIGPCAGSDFLDSGLEGDFAHSAAHGHHGHPHHHHHQHQPHHHHASYSPSLAPSSASGSSAASPPREASGFFSRLLRRLGVGAGAPANTGAGGAPPGSPPQRTSPDPAASPGADADPGPTSSPSRGKSRRLSSRSRRNSAQRKGQPAASPGASPQLNPSPTTPGPGPVASPTTTPVITSDIYASPAIHPVAGEPAGAGTF</sequence>
<dbReference type="SUPFAM" id="SSF56112">
    <property type="entry name" value="Protein kinase-like (PK-like)"/>
    <property type="match status" value="1"/>
</dbReference>
<feature type="compositionally biased region" description="Low complexity" evidence="4">
    <location>
        <begin position="249"/>
        <end position="260"/>
    </location>
</feature>
<dbReference type="InterPro" id="IPR000719">
    <property type="entry name" value="Prot_kinase_dom"/>
</dbReference>
<keyword evidence="1 3" id="KW-0547">Nucleotide-binding</keyword>
<dbReference type="InterPro" id="IPR017441">
    <property type="entry name" value="Protein_kinase_ATP_BS"/>
</dbReference>
<dbReference type="OMA" id="PSTHHEP"/>
<gene>
    <name evidence="6" type="ORF">H696_01391</name>
</gene>
<feature type="domain" description="Protein kinase" evidence="5">
    <location>
        <begin position="843"/>
        <end position="1109"/>
    </location>
</feature>
<organism evidence="6">
    <name type="scientific">Fonticula alba</name>
    <name type="common">Slime mold</name>
    <dbReference type="NCBI Taxonomy" id="691883"/>
    <lineage>
        <taxon>Eukaryota</taxon>
        <taxon>Rotosphaerida</taxon>
        <taxon>Fonticulaceae</taxon>
        <taxon>Fonticula</taxon>
    </lineage>
</organism>
<reference evidence="6" key="1">
    <citation type="submission" date="2013-04" db="EMBL/GenBank/DDBJ databases">
        <title>The Genome Sequence of Fonticula alba ATCC 38817.</title>
        <authorList>
            <consortium name="The Broad Institute Genomics Platform"/>
            <person name="Russ C."/>
            <person name="Cuomo C."/>
            <person name="Burger G."/>
            <person name="Gray M.W."/>
            <person name="Holland P.W.H."/>
            <person name="King N."/>
            <person name="Lang F.B.F."/>
            <person name="Roger A.J."/>
            <person name="Ruiz-Trillo I."/>
            <person name="Brown M."/>
            <person name="Walker B."/>
            <person name="Young S."/>
            <person name="Zeng Q."/>
            <person name="Gargeya S."/>
            <person name="Fitzgerald M."/>
            <person name="Haas B."/>
            <person name="Abouelleil A."/>
            <person name="Allen A.W."/>
            <person name="Alvarado L."/>
            <person name="Arachchi H.M."/>
            <person name="Berlin A.M."/>
            <person name="Chapman S.B."/>
            <person name="Gainer-Dewar J."/>
            <person name="Goldberg J."/>
            <person name="Griggs A."/>
            <person name="Gujja S."/>
            <person name="Hansen M."/>
            <person name="Howarth C."/>
            <person name="Imamovic A."/>
            <person name="Ireland A."/>
            <person name="Larimer J."/>
            <person name="McCowan C."/>
            <person name="Murphy C."/>
            <person name="Pearson M."/>
            <person name="Poon T.W."/>
            <person name="Priest M."/>
            <person name="Roberts A."/>
            <person name="Saif S."/>
            <person name="Shea T."/>
            <person name="Sisk P."/>
            <person name="Sykes S."/>
            <person name="Wortman J."/>
            <person name="Nusbaum C."/>
            <person name="Birren B."/>
        </authorList>
    </citation>
    <scope>NUCLEOTIDE SEQUENCE [LARGE SCALE GENOMIC DNA]</scope>
    <source>
        <strain evidence="6">ATCC 38817</strain>
    </source>
</reference>
<feature type="compositionally biased region" description="Gly residues" evidence="4">
    <location>
        <begin position="558"/>
        <end position="573"/>
    </location>
</feature>
<keyword evidence="6" id="KW-0808">Transferase</keyword>
<keyword evidence="6" id="KW-0418">Kinase</keyword>
<dbReference type="PROSITE" id="PS50011">
    <property type="entry name" value="PROTEIN_KINASE_DOM"/>
    <property type="match status" value="1"/>
</dbReference>
<dbReference type="Proteomes" id="UP000030693">
    <property type="component" value="Unassembled WGS sequence"/>
</dbReference>
<keyword evidence="2 3" id="KW-0067">ATP-binding</keyword>
<feature type="compositionally biased region" description="Basic residues" evidence="4">
    <location>
        <begin position="1371"/>
        <end position="1385"/>
    </location>
</feature>
<feature type="region of interest" description="Disordered" evidence="4">
    <location>
        <begin position="232"/>
        <end position="291"/>
    </location>
</feature>
<dbReference type="OrthoDB" id="68483at2759"/>
<dbReference type="STRING" id="691883.A0A058ZDI9"/>
<dbReference type="PROSITE" id="PS00107">
    <property type="entry name" value="PROTEIN_KINASE_ATP"/>
    <property type="match status" value="1"/>
</dbReference>
<evidence type="ECO:0000313" key="6">
    <source>
        <dbReference type="EMBL" id="KCV71983.1"/>
    </source>
</evidence>
<feature type="region of interest" description="Disordered" evidence="4">
    <location>
        <begin position="1"/>
        <end position="197"/>
    </location>
</feature>
<feature type="compositionally biased region" description="Acidic residues" evidence="4">
    <location>
        <begin position="107"/>
        <end position="122"/>
    </location>
</feature>
<dbReference type="RefSeq" id="XP_009493561.1">
    <property type="nucleotide sequence ID" value="XM_009495286.1"/>
</dbReference>
<feature type="compositionally biased region" description="Gly residues" evidence="4">
    <location>
        <begin position="462"/>
        <end position="471"/>
    </location>
</feature>
<dbReference type="PANTHER" id="PTHR24348">
    <property type="entry name" value="SERINE/THREONINE-PROTEIN KINASE UNC-51-RELATED"/>
    <property type="match status" value="1"/>
</dbReference>
<dbReference type="eggNOG" id="KOG0583">
    <property type="taxonomic scope" value="Eukaryota"/>
</dbReference>
<evidence type="ECO:0000256" key="1">
    <source>
        <dbReference type="ARBA" id="ARBA00022741"/>
    </source>
</evidence>
<dbReference type="InterPro" id="IPR008271">
    <property type="entry name" value="Ser/Thr_kinase_AS"/>
</dbReference>
<dbReference type="Gene3D" id="1.10.510.10">
    <property type="entry name" value="Transferase(Phosphotransferase) domain 1"/>
    <property type="match status" value="1"/>
</dbReference>
<feature type="compositionally biased region" description="Basic residues" evidence="4">
    <location>
        <begin position="1269"/>
        <end position="1290"/>
    </location>
</feature>
<dbReference type="GO" id="GO:0004674">
    <property type="term" value="F:protein serine/threonine kinase activity"/>
    <property type="evidence" value="ECO:0007669"/>
    <property type="project" value="InterPro"/>
</dbReference>
<evidence type="ECO:0000313" key="7">
    <source>
        <dbReference type="Proteomes" id="UP000030693"/>
    </source>
</evidence>
<feature type="compositionally biased region" description="Low complexity" evidence="4">
    <location>
        <begin position="185"/>
        <end position="197"/>
    </location>
</feature>
<dbReference type="GO" id="GO:0005737">
    <property type="term" value="C:cytoplasm"/>
    <property type="evidence" value="ECO:0007669"/>
    <property type="project" value="TreeGrafter"/>
</dbReference>
<feature type="region of interest" description="Disordered" evidence="4">
    <location>
        <begin position="311"/>
        <end position="482"/>
    </location>
</feature>
<feature type="region of interest" description="Disordered" evidence="4">
    <location>
        <begin position="557"/>
        <end position="600"/>
    </location>
</feature>
<dbReference type="EMBL" id="KB932202">
    <property type="protein sequence ID" value="KCV71983.1"/>
    <property type="molecule type" value="Genomic_DNA"/>
</dbReference>
<feature type="compositionally biased region" description="Low complexity" evidence="4">
    <location>
        <begin position="270"/>
        <end position="291"/>
    </location>
</feature>
<feature type="region of interest" description="Disordered" evidence="4">
    <location>
        <begin position="688"/>
        <end position="739"/>
    </location>
</feature>
<feature type="region of interest" description="Disordered" evidence="4">
    <location>
        <begin position="1262"/>
        <end position="1313"/>
    </location>
</feature>
<evidence type="ECO:0000256" key="3">
    <source>
        <dbReference type="PROSITE-ProRule" id="PRU10141"/>
    </source>
</evidence>